<accession>A0A6B0U5H4</accession>
<dbReference type="EMBL" id="GIFC01001712">
    <property type="protein sequence ID" value="MXU83795.1"/>
    <property type="molecule type" value="Transcribed_RNA"/>
</dbReference>
<sequence length="77" mass="8652">MLSQLLDLILRHCFPVLLFPEDIVVQAQHVRHGCSTVRSTKSQVFQATSIKETPHSATTEAPGVATTLNRFKFRFQA</sequence>
<name>A0A6B0U5H4_IXORI</name>
<protein>
    <submittedName>
        <fullName evidence="1">Putative secreted protein</fullName>
    </submittedName>
</protein>
<dbReference type="AlphaFoldDB" id="A0A6B0U5H4"/>
<proteinExistence type="predicted"/>
<organism evidence="1">
    <name type="scientific">Ixodes ricinus</name>
    <name type="common">Common tick</name>
    <name type="synonym">Acarus ricinus</name>
    <dbReference type="NCBI Taxonomy" id="34613"/>
    <lineage>
        <taxon>Eukaryota</taxon>
        <taxon>Metazoa</taxon>
        <taxon>Ecdysozoa</taxon>
        <taxon>Arthropoda</taxon>
        <taxon>Chelicerata</taxon>
        <taxon>Arachnida</taxon>
        <taxon>Acari</taxon>
        <taxon>Parasitiformes</taxon>
        <taxon>Ixodida</taxon>
        <taxon>Ixodoidea</taxon>
        <taxon>Ixodidae</taxon>
        <taxon>Ixodinae</taxon>
        <taxon>Ixodes</taxon>
    </lineage>
</organism>
<evidence type="ECO:0000313" key="1">
    <source>
        <dbReference type="EMBL" id="MXU83795.1"/>
    </source>
</evidence>
<reference evidence="1" key="1">
    <citation type="submission" date="2019-12" db="EMBL/GenBank/DDBJ databases">
        <title>An insight into the sialome of adult female Ixodes ricinus ticks feeding for 6 days.</title>
        <authorList>
            <person name="Perner J."/>
            <person name="Ribeiro J.M.C."/>
        </authorList>
    </citation>
    <scope>NUCLEOTIDE SEQUENCE</scope>
    <source>
        <strain evidence="1">Semi-engorged</strain>
        <tissue evidence="1">Salivary glands</tissue>
    </source>
</reference>